<dbReference type="InterPro" id="IPR050252">
    <property type="entry name" value="Beta/Gamma-Crystallin"/>
</dbReference>
<feature type="compositionally biased region" description="Low complexity" evidence="3">
    <location>
        <begin position="757"/>
        <end position="771"/>
    </location>
</feature>
<feature type="compositionally biased region" description="Basic and acidic residues" evidence="3">
    <location>
        <begin position="286"/>
        <end position="345"/>
    </location>
</feature>
<feature type="region of interest" description="Disordered" evidence="3">
    <location>
        <begin position="580"/>
        <end position="618"/>
    </location>
</feature>
<dbReference type="InterPro" id="IPR011024">
    <property type="entry name" value="G_crystallin-like"/>
</dbReference>
<feature type="region of interest" description="Disordered" evidence="3">
    <location>
        <begin position="249"/>
        <end position="273"/>
    </location>
</feature>
<feature type="compositionally biased region" description="Polar residues" evidence="3">
    <location>
        <begin position="950"/>
        <end position="959"/>
    </location>
</feature>
<feature type="region of interest" description="Disordered" evidence="3">
    <location>
        <begin position="797"/>
        <end position="1119"/>
    </location>
</feature>
<feature type="domain" description="Beta/gamma crystallin 'Greek key'" evidence="4">
    <location>
        <begin position="2127"/>
        <end position="2169"/>
    </location>
</feature>
<sequence length="2486" mass="272768">MVLGNKPTPTDVTLKSAKPELDEGSHYDITHADQEGVLSSLQTRKILPAELVSDDKCTKPDDVHSHILTVGSDGVNSGDFLENQTKAVNNGVSHTITMEAAKGFEEVGCKPAEALAVETGTVTVCELPKNVENQSNKEALLGESGSREKDSKPDEMLNHDVVESSESKNSGKEKLKERSKDFAGGGVTDSRKTAHLSSEEKSLQPEAKKKRQTAFTNVLKGRRSKSEESERIILENTASVIDTKQKIVLQEASKSDSRNAKRSKEQKKESLGTIKLETKALITKKEDIKDERSLQCKDGNVVKEEPSPEVSTGDRKIVKTESEEGTKEKEKIKPNKEQTMNDKTTEGNAQTSAESKTGTEDGNMMNRDRYENHISDNELKIARTEDEKASETQKCSTAVKPPVVCTHIKEEVKSEAKQISEGCGKDIRTDNSEDSKQKVQMTVTALDQDVKSINHQEAQMIIMAGESKSEMNDLSLQSLSNETETPGAIKKDSHQQVQTTETVDAKDGKSSESEHLKPENDNLSPQVIVNEPAVPDHTSEISSKEVEKPITVGDHDEKLSESHLKPGIANLPLQIIVNETSASDTSEISSKEVEKPITVGDHDEKSSESHLKPGNANLPLQIIVNETSASDDTSEISSKEVEKPITVVGNGVKSTESEHLKTDISVSSLQSLINETEHLTHTSKIGSQQVKITTSVGEQDGKSIETEVPKSGISQAPRTEATEATTTSQIKEIPIPDSVSHSAEITRDDSKTKDTLSESSTSESVTADTSSGTENLQELNSIIDRDQDAVKTKQIEDVVGSELISQESKKQPDADIKEQQQDKNDTQVAHSVCSTAEVGGLANETAEDFQESNTDVKQEREMRKSPEDSKDSNTDLKLRPETVVEDASKEMRETQIHEVNITTARGEGAKGAKDKTTSNDQSNGSLVKESVNVNSTGKLEIKKDTKSTDNSDPDTSLTKPDQEKSTWSEPEMAIKEVQEKQIKRHAIDATQDPDDLPSCNDGKEKTEVQHLSSETLLSETAAPKHISEVCNKEVQKSQSISEKDDNLPKPVQESKSSKADLKLKESAEIIQTLNQTTESQISRLESPSSEGAKEASEDQNVSASENTCGKPEINIDSGSVILRDQNTNIKKLETDTSAKTLSQKEKSKQGLGTIMTEDGRKATGLEHEIQGHISTEDPKVDYEAKIKDVQLAAAEEAQKSSAAAKQNAFTTPTQDKSAQPGDTNTDPKEKLESVKTGDSKAEIQVPGATSDGCQIDEPSKEKTQPIEPSADCLAKNLEIHKAGAQKDQSISMVKDDKVKITANFDSKAVDDTGAKEVREKTANAAENKASLPDAKQEQNVNTSALVQNLPNTSIWEDQKEAHSVGSFQVARGYDALDYVEVFEERTQKPESVPVMSTTGYGLNQGARETSKKETTQNLHFDNTFSSGKVSLPPKQNPSAWLDVEDRHKKKKGRRRNLDESASEDELLEPDEVDDFISSVREGGIPFALPRKRHIRKKLPSPPFVLPAIKEDHFERTFDPQEFQFGLRKNGRRMDLSPAMVIKQKAANRDGRTSNSQEDGTSADQLTTQKVEGQDGVKEETPAETGKPEGQNNEPGKVTSRLERMSILTDLLSFSRTSRKARTDASFDSNSSTDLSNHQQAVPSDGPQGTAASPPSAAPADNGGEKGTAQSLITQGGTDAVSESAHGPSSAPPLPAFSEIKLPDHLEKYLKKDKTEPDVPQDSTQTADLTPPVMDQMSITNISVVDVGQKNPAVLPSTTNSTHEKSQNRHRTTKTKEPVVRGHHRRPGKIVLHQHAQFGGEAYEVYGDVEDSTTMKLSPVISVKVIRGCWLLYEKPGFQGRILALEEGPMEEIVNMWAEEGTPETQNKLGQPVPTATMVIGSLRLAVRDYSIPRIDLYSEVNGLGRMTSYCDDTPELSSFGIPQTTGSIKIHSGVWLVYSDPGFNGMLEVLMAGEYPHPQSWGFPEPFIGSLRPLRMGAIRVENPTVVKALVYEKPNFDGECLELDGDVDNLLEQQTEKGGKNTTLCSVGSIKILGGLWVGYQDEDFEGQQYILEEGEYPQCSEWGGAEDGLLSLRPVLADFQSPHLKLFSEPNFNERSVRVDLVGPVISMEDVGHSTKTQSATVTAGVWVAFAEPGFCGELYVLEKGLYSNPEDWGAKNFRISSIQPIFHDMLIGATKFKVQLFSEPDFQGRLLALEDSADALDGDFTARSCKVLAGSWVAYEGAKFKGNMYILEEGEYPNAEAMGLLSSDSVIRSVQTTGHELSLPSVLLFSKVDCRGRRMPLTRSAVNLQQTGMVARIRSLVVEGGMWVLYEGNNYRGQQLLVYTGQVVDFCKFSSWQRIGSLRPLMQKSMYFRLRHKETGCLMSLTGTLDDIKLMRVQAVEETGGEEQLWLYREGQISCKVMEECFLETAGNVLMSGTRLCISPDRGKDSQRWSITRDGLVRCNLDANLILEVKGGHQFDKNQIILNNLNENKRIQRWTLEIL</sequence>
<feature type="compositionally biased region" description="Basic and acidic residues" evidence="3">
    <location>
        <begin position="366"/>
        <end position="376"/>
    </location>
</feature>
<feature type="region of interest" description="Disordered" evidence="3">
    <location>
        <begin position="1133"/>
        <end position="1271"/>
    </location>
</feature>
<feature type="compositionally biased region" description="Polar residues" evidence="3">
    <location>
        <begin position="918"/>
        <end position="937"/>
    </location>
</feature>
<feature type="region of interest" description="Disordered" evidence="3">
    <location>
        <begin position="1321"/>
        <end position="1341"/>
    </location>
</feature>
<feature type="compositionally biased region" description="Basic and acidic residues" evidence="3">
    <location>
        <begin position="854"/>
        <end position="896"/>
    </location>
</feature>
<feature type="compositionally biased region" description="Basic and acidic residues" evidence="3">
    <location>
        <begin position="1157"/>
        <end position="1188"/>
    </location>
</feature>
<organism evidence="5 6">
    <name type="scientific">Fundulus heteroclitus</name>
    <name type="common">Killifish</name>
    <name type="synonym">Mummichog</name>
    <dbReference type="NCBI Taxonomy" id="8078"/>
    <lineage>
        <taxon>Eukaryota</taxon>
        <taxon>Metazoa</taxon>
        <taxon>Chordata</taxon>
        <taxon>Craniata</taxon>
        <taxon>Vertebrata</taxon>
        <taxon>Euteleostomi</taxon>
        <taxon>Actinopterygii</taxon>
        <taxon>Neopterygii</taxon>
        <taxon>Teleostei</taxon>
        <taxon>Neoteleostei</taxon>
        <taxon>Acanthomorphata</taxon>
        <taxon>Ovalentaria</taxon>
        <taxon>Atherinomorphae</taxon>
        <taxon>Cyprinodontiformes</taxon>
        <taxon>Fundulidae</taxon>
        <taxon>Fundulus</taxon>
    </lineage>
</organism>
<feature type="compositionally biased region" description="Basic and acidic residues" evidence="3">
    <location>
        <begin position="503"/>
        <end position="520"/>
    </location>
</feature>
<dbReference type="STRING" id="8078.ENSFHEP00000006723"/>
<feature type="region of interest" description="Disordered" evidence="3">
    <location>
        <begin position="680"/>
        <end position="775"/>
    </location>
</feature>
<feature type="compositionally biased region" description="Basic and acidic residues" evidence="3">
    <location>
        <begin position="960"/>
        <end position="987"/>
    </location>
</feature>
<feature type="region of interest" description="Disordered" evidence="3">
    <location>
        <begin position="1389"/>
        <end position="1466"/>
    </location>
</feature>
<dbReference type="PANTHER" id="PTHR11818:SF2">
    <property type="entry name" value="BETA_GAMMA CRYSTALLIN DOMAIN-CONTAINING PROTEIN 1"/>
    <property type="match status" value="1"/>
</dbReference>
<keyword evidence="6" id="KW-1185">Reference proteome</keyword>
<feature type="domain" description="Beta/gamma crystallin 'Greek key'" evidence="4">
    <location>
        <begin position="2036"/>
        <end position="2078"/>
    </location>
</feature>
<feature type="compositionally biased region" description="Basic and acidic residues" evidence="3">
    <location>
        <begin position="1025"/>
        <end position="1047"/>
    </location>
</feature>
<evidence type="ECO:0000256" key="3">
    <source>
        <dbReference type="SAM" id="MobiDB-lite"/>
    </source>
</evidence>
<reference evidence="5" key="2">
    <citation type="submission" date="2025-09" db="UniProtKB">
        <authorList>
            <consortium name="Ensembl"/>
        </authorList>
    </citation>
    <scope>IDENTIFICATION</scope>
</reference>
<dbReference type="Gene3D" id="2.80.10.50">
    <property type="match status" value="1"/>
</dbReference>
<feature type="domain" description="Beta/gamma crystallin 'Greek key'" evidence="4">
    <location>
        <begin position="1933"/>
        <end position="1975"/>
    </location>
</feature>
<dbReference type="SUPFAM" id="SSF50370">
    <property type="entry name" value="Ricin B-like lectins"/>
    <property type="match status" value="1"/>
</dbReference>
<feature type="region of interest" description="Disordered" evidence="3">
    <location>
        <begin position="1749"/>
        <end position="1782"/>
    </location>
</feature>
<feature type="domain" description="Beta/gamma crystallin 'Greek key'" evidence="4">
    <location>
        <begin position="1827"/>
        <end position="1886"/>
    </location>
</feature>
<feature type="region of interest" description="Disordered" evidence="3">
    <location>
        <begin position="135"/>
        <end position="230"/>
    </location>
</feature>
<feature type="compositionally biased region" description="Basic and acidic residues" evidence="3">
    <location>
        <begin position="1225"/>
        <end position="1241"/>
    </location>
</feature>
<evidence type="ECO:0000256" key="2">
    <source>
        <dbReference type="ARBA" id="ARBA00022737"/>
    </source>
</evidence>
<keyword evidence="2" id="KW-0677">Repeat</keyword>
<feature type="compositionally biased region" description="Polar residues" evidence="3">
    <location>
        <begin position="1069"/>
        <end position="1089"/>
    </location>
</feature>
<feature type="compositionally biased region" description="Basic and acidic residues" evidence="3">
    <location>
        <begin position="145"/>
        <end position="181"/>
    </location>
</feature>
<feature type="compositionally biased region" description="Polar residues" evidence="3">
    <location>
        <begin position="346"/>
        <end position="356"/>
    </location>
</feature>
<feature type="domain" description="Beta/gamma crystallin 'Greek key'" evidence="4">
    <location>
        <begin position="2217"/>
        <end position="2261"/>
    </location>
</feature>
<feature type="compositionally biased region" description="Basic and acidic residues" evidence="3">
    <location>
        <begin position="253"/>
        <end position="270"/>
    </location>
</feature>
<feature type="compositionally biased region" description="Polar residues" evidence="3">
    <location>
        <begin position="1552"/>
        <end position="1570"/>
    </location>
</feature>
<dbReference type="PRINTS" id="PR01367">
    <property type="entry name" value="BGCRYSTALLIN"/>
</dbReference>
<feature type="compositionally biased region" description="Polar residues" evidence="3">
    <location>
        <begin position="472"/>
        <end position="484"/>
    </location>
</feature>
<reference evidence="5" key="1">
    <citation type="submission" date="2025-08" db="UniProtKB">
        <authorList>
            <consortium name="Ensembl"/>
        </authorList>
    </citation>
    <scope>IDENTIFICATION</scope>
</reference>
<feature type="compositionally biased region" description="Polar residues" evidence="3">
    <location>
        <begin position="682"/>
        <end position="697"/>
    </location>
</feature>
<feature type="compositionally biased region" description="Polar residues" evidence="3">
    <location>
        <begin position="1415"/>
        <end position="1428"/>
    </location>
</feature>
<protein>
    <recommendedName>
        <fullName evidence="4">Beta/gamma crystallin 'Greek key' domain-containing protein</fullName>
    </recommendedName>
</protein>
<proteinExistence type="inferred from homology"/>
<feature type="compositionally biased region" description="Basic and acidic residues" evidence="3">
    <location>
        <begin position="537"/>
        <end position="564"/>
    </location>
</feature>
<evidence type="ECO:0000313" key="6">
    <source>
        <dbReference type="Proteomes" id="UP000265000"/>
    </source>
</evidence>
<feature type="region of interest" description="Disordered" evidence="3">
    <location>
        <begin position="1711"/>
        <end position="1732"/>
    </location>
</feature>
<dbReference type="SUPFAM" id="SSF49695">
    <property type="entry name" value="gamma-Crystallin-like"/>
    <property type="match status" value="3"/>
</dbReference>
<dbReference type="GeneTree" id="ENSGT00940000155695"/>
<feature type="compositionally biased region" description="Polar residues" evidence="3">
    <location>
        <begin position="1098"/>
        <end position="1107"/>
    </location>
</feature>
<feature type="compositionally biased region" description="Low complexity" evidence="3">
    <location>
        <begin position="1192"/>
        <end position="1206"/>
    </location>
</feature>
<dbReference type="Pfam" id="PF00030">
    <property type="entry name" value="Crystall"/>
    <property type="match status" value="6"/>
</dbReference>
<feature type="compositionally biased region" description="Polar residues" evidence="3">
    <location>
        <begin position="1009"/>
        <end position="1018"/>
    </location>
</feature>
<feature type="domain" description="Beta/gamma crystallin 'Greek key'" evidence="4">
    <location>
        <begin position="1787"/>
        <end position="1826"/>
    </location>
</feature>
<feature type="domain" description="Beta/gamma crystallin 'Greek key'" evidence="4">
    <location>
        <begin position="1987"/>
        <end position="2035"/>
    </location>
</feature>
<dbReference type="InterPro" id="IPR001064">
    <property type="entry name" value="Beta/gamma_crystallin"/>
</dbReference>
<feature type="region of interest" description="Disordered" evidence="3">
    <location>
        <begin position="414"/>
        <end position="439"/>
    </location>
</feature>
<evidence type="ECO:0000313" key="5">
    <source>
        <dbReference type="Ensembl" id="ENSFHEP00000006723.1"/>
    </source>
</evidence>
<evidence type="ECO:0000256" key="1">
    <source>
        <dbReference type="ARBA" id="ARBA00009646"/>
    </source>
</evidence>
<feature type="compositionally biased region" description="Basic and acidic residues" evidence="3">
    <location>
        <begin position="939"/>
        <end position="949"/>
    </location>
</feature>
<feature type="compositionally biased region" description="Polar residues" evidence="3">
    <location>
        <begin position="1667"/>
        <end position="1676"/>
    </location>
</feature>
<dbReference type="PROSITE" id="PS50915">
    <property type="entry name" value="CRYSTALLIN_BETA_GAMMA"/>
    <property type="match status" value="9"/>
</dbReference>
<dbReference type="PROSITE" id="PS50231">
    <property type="entry name" value="RICIN_B_LECTIN"/>
    <property type="match status" value="1"/>
</dbReference>
<dbReference type="Ensembl" id="ENSFHET00000005023.1">
    <property type="protein sequence ID" value="ENSFHEP00000006723.1"/>
    <property type="gene ID" value="ENSFHEG00000007840.1"/>
</dbReference>
<feature type="compositionally biased region" description="Basic and acidic residues" evidence="3">
    <location>
        <begin position="699"/>
        <end position="708"/>
    </location>
</feature>
<comment type="similarity">
    <text evidence="1">Belongs to the beta/gamma-crystallin family.</text>
</comment>
<feature type="compositionally biased region" description="Basic and acidic residues" evidence="3">
    <location>
        <begin position="589"/>
        <end position="611"/>
    </location>
</feature>
<feature type="compositionally biased region" description="Basic and acidic residues" evidence="3">
    <location>
        <begin position="1055"/>
        <end position="1067"/>
    </location>
</feature>
<feature type="region of interest" description="Disordered" evidence="3">
    <location>
        <begin position="286"/>
        <end position="376"/>
    </location>
</feature>
<dbReference type="InterPro" id="IPR035992">
    <property type="entry name" value="Ricin_B-like_lectins"/>
</dbReference>
<accession>A0A3Q2T083</accession>
<feature type="compositionally biased region" description="Basic and acidic residues" evidence="3">
    <location>
        <begin position="1571"/>
        <end position="1580"/>
    </location>
</feature>
<feature type="region of interest" description="Disordered" evidence="3">
    <location>
        <begin position="470"/>
        <end position="565"/>
    </location>
</feature>
<feature type="compositionally biased region" description="Low complexity" evidence="3">
    <location>
        <begin position="1650"/>
        <end position="1659"/>
    </location>
</feature>
<feature type="domain" description="Beta/gamma crystallin 'Greek key'" evidence="4">
    <location>
        <begin position="2179"/>
        <end position="2216"/>
    </location>
</feature>
<feature type="compositionally biased region" description="Basic and acidic residues" evidence="3">
    <location>
        <begin position="1133"/>
        <end position="1148"/>
    </location>
</feature>
<feature type="compositionally biased region" description="Basic and acidic residues" evidence="3">
    <location>
        <begin position="907"/>
        <end position="917"/>
    </location>
</feature>
<feature type="region of interest" description="Disordered" evidence="3">
    <location>
        <begin position="1544"/>
        <end position="1600"/>
    </location>
</feature>
<feature type="compositionally biased region" description="Polar residues" evidence="3">
    <location>
        <begin position="1207"/>
        <end position="1224"/>
    </location>
</feature>
<feature type="compositionally biased region" description="Basic and acidic residues" evidence="3">
    <location>
        <begin position="414"/>
        <end position="437"/>
    </location>
</feature>
<evidence type="ECO:0000259" key="4">
    <source>
        <dbReference type="PROSITE" id="PS50915"/>
    </source>
</evidence>
<name>A0A3Q2T083_FUNHE</name>
<dbReference type="PANTHER" id="PTHR11818">
    <property type="entry name" value="BETA/GAMMA CRYSTALLIN"/>
    <property type="match status" value="1"/>
</dbReference>
<feature type="region of interest" description="Disordered" evidence="3">
    <location>
        <begin position="1615"/>
        <end position="1696"/>
    </location>
</feature>
<feature type="compositionally biased region" description="Basic and acidic residues" evidence="3">
    <location>
        <begin position="744"/>
        <end position="756"/>
    </location>
</feature>
<dbReference type="SMART" id="SM00247">
    <property type="entry name" value="XTALbg"/>
    <property type="match status" value="6"/>
</dbReference>
<dbReference type="Proteomes" id="UP000265000">
    <property type="component" value="Unplaced"/>
</dbReference>
<dbReference type="Gene3D" id="2.60.20.10">
    <property type="entry name" value="Crystallins"/>
    <property type="match status" value="6"/>
</dbReference>
<feature type="domain" description="Beta/gamma crystallin 'Greek key'" evidence="4">
    <location>
        <begin position="2308"/>
        <end position="2349"/>
    </location>
</feature>
<feature type="compositionally biased region" description="Polar residues" evidence="3">
    <location>
        <begin position="1625"/>
        <end position="1641"/>
    </location>
</feature>
<feature type="compositionally biased region" description="Basic and acidic residues" evidence="3">
    <location>
        <begin position="189"/>
        <end position="207"/>
    </location>
</feature>
<feature type="compositionally biased region" description="Basic and acidic residues" evidence="3">
    <location>
        <begin position="807"/>
        <end position="825"/>
    </location>
</feature>